<evidence type="ECO:0000313" key="3">
    <source>
        <dbReference type="Proteomes" id="UP001607302"/>
    </source>
</evidence>
<reference evidence="2 3" key="1">
    <citation type="journal article" date="2024" name="Ann. Entomol. Soc. Am.">
        <title>Genomic analyses of the southern and eastern yellowjacket wasps (Hymenoptera: Vespidae) reveal evolutionary signatures of social life.</title>
        <authorList>
            <person name="Catto M.A."/>
            <person name="Caine P.B."/>
            <person name="Orr S.E."/>
            <person name="Hunt B.G."/>
            <person name="Goodisman M.A.D."/>
        </authorList>
    </citation>
    <scope>NUCLEOTIDE SEQUENCE [LARGE SCALE GENOMIC DNA]</scope>
    <source>
        <strain evidence="2">233</strain>
        <tissue evidence="2">Head and thorax</tissue>
    </source>
</reference>
<feature type="region of interest" description="Disordered" evidence="1">
    <location>
        <begin position="109"/>
        <end position="143"/>
    </location>
</feature>
<dbReference type="AlphaFoldDB" id="A0ABD2A3V8"/>
<dbReference type="EMBL" id="JAUDFV010000155">
    <property type="protein sequence ID" value="KAL2715056.1"/>
    <property type="molecule type" value="Genomic_DNA"/>
</dbReference>
<proteinExistence type="predicted"/>
<feature type="compositionally biased region" description="Basic and acidic residues" evidence="1">
    <location>
        <begin position="23"/>
        <end position="65"/>
    </location>
</feature>
<evidence type="ECO:0000313" key="2">
    <source>
        <dbReference type="EMBL" id="KAL2715056.1"/>
    </source>
</evidence>
<dbReference type="Proteomes" id="UP001607302">
    <property type="component" value="Unassembled WGS sequence"/>
</dbReference>
<gene>
    <name evidence="2" type="ORF">V1478_014754</name>
</gene>
<name>A0ABD2A3V8_VESSQ</name>
<evidence type="ECO:0000256" key="1">
    <source>
        <dbReference type="SAM" id="MobiDB-lite"/>
    </source>
</evidence>
<sequence length="155" mass="17813">PGCFIVGRGPSGALRVKERRKKTCDGSDGSEKRREEKRREEKRREEKRRLEKLRRREAEGGRGKEEEEGGGEGGGEGEGIVRCVGPQWRTLPLRKLFATILLHDFYSNLEPKGSHEENKKKKKRENRQAFRSSHAGYRTISRGHPLAMNRDVIYA</sequence>
<protein>
    <submittedName>
        <fullName evidence="2">Uncharacterized protein</fullName>
    </submittedName>
</protein>
<comment type="caution">
    <text evidence="2">The sequence shown here is derived from an EMBL/GenBank/DDBJ whole genome shotgun (WGS) entry which is preliminary data.</text>
</comment>
<organism evidence="2 3">
    <name type="scientific">Vespula squamosa</name>
    <name type="common">Southern yellow jacket</name>
    <name type="synonym">Wasp</name>
    <dbReference type="NCBI Taxonomy" id="30214"/>
    <lineage>
        <taxon>Eukaryota</taxon>
        <taxon>Metazoa</taxon>
        <taxon>Ecdysozoa</taxon>
        <taxon>Arthropoda</taxon>
        <taxon>Hexapoda</taxon>
        <taxon>Insecta</taxon>
        <taxon>Pterygota</taxon>
        <taxon>Neoptera</taxon>
        <taxon>Endopterygota</taxon>
        <taxon>Hymenoptera</taxon>
        <taxon>Apocrita</taxon>
        <taxon>Aculeata</taxon>
        <taxon>Vespoidea</taxon>
        <taxon>Vespidae</taxon>
        <taxon>Vespinae</taxon>
        <taxon>Vespula</taxon>
    </lineage>
</organism>
<feature type="non-terminal residue" evidence="2">
    <location>
        <position position="1"/>
    </location>
</feature>
<accession>A0ABD2A3V8</accession>
<feature type="region of interest" description="Disordered" evidence="1">
    <location>
        <begin position="1"/>
        <end position="81"/>
    </location>
</feature>
<keyword evidence="3" id="KW-1185">Reference proteome</keyword>